<dbReference type="GO" id="GO:0009231">
    <property type="term" value="P:riboflavin biosynthetic process"/>
    <property type="evidence" value="ECO:0007669"/>
    <property type="project" value="InterPro"/>
</dbReference>
<dbReference type="AlphaFoldDB" id="A0A1F6G9W8"/>
<evidence type="ECO:0000256" key="10">
    <source>
        <dbReference type="ARBA" id="ARBA00022827"/>
    </source>
</evidence>
<keyword evidence="8 15" id="KW-0547">Nucleotide-binding</keyword>
<comment type="pathway">
    <text evidence="3 15">Cofactor biosynthesis; FMN biosynthesis; FMN from riboflavin (ATP route): step 1/1.</text>
</comment>
<dbReference type="PANTHER" id="PTHR22749">
    <property type="entry name" value="RIBOFLAVIN KINASE/FMN ADENYLYLTRANSFERASE"/>
    <property type="match status" value="1"/>
</dbReference>
<dbReference type="InterPro" id="IPR015865">
    <property type="entry name" value="Riboflavin_kinase_bac/euk"/>
</dbReference>
<dbReference type="Proteomes" id="UP000178449">
    <property type="component" value="Unassembled WGS sequence"/>
</dbReference>
<dbReference type="Pfam" id="PF06574">
    <property type="entry name" value="FAD_syn"/>
    <property type="match status" value="1"/>
</dbReference>
<gene>
    <name evidence="17" type="ORF">A2527_10035</name>
</gene>
<dbReference type="InterPro" id="IPR002606">
    <property type="entry name" value="Riboflavin_kinase_bac"/>
</dbReference>
<keyword evidence="4 15" id="KW-0285">Flavoprotein</keyword>
<name>A0A1F6G9W8_9PROT</name>
<keyword evidence="5 15" id="KW-0288">FMN</keyword>
<dbReference type="Gene3D" id="2.40.30.30">
    <property type="entry name" value="Riboflavin kinase-like"/>
    <property type="match status" value="1"/>
</dbReference>
<dbReference type="SMART" id="SM00904">
    <property type="entry name" value="Flavokinase"/>
    <property type="match status" value="1"/>
</dbReference>
<dbReference type="EMBL" id="MFNE01000031">
    <property type="protein sequence ID" value="OGG94907.1"/>
    <property type="molecule type" value="Genomic_DNA"/>
</dbReference>
<keyword evidence="10 15" id="KW-0274">FAD</keyword>
<dbReference type="SUPFAM" id="SSF52374">
    <property type="entry name" value="Nucleotidylyl transferase"/>
    <property type="match status" value="1"/>
</dbReference>
<keyword evidence="6 15" id="KW-0808">Transferase</keyword>
<dbReference type="GO" id="GO:0006747">
    <property type="term" value="P:FAD biosynthetic process"/>
    <property type="evidence" value="ECO:0007669"/>
    <property type="project" value="UniProtKB-UniRule"/>
</dbReference>
<keyword evidence="9 15" id="KW-0418">Kinase</keyword>
<evidence type="ECO:0000256" key="5">
    <source>
        <dbReference type="ARBA" id="ARBA00022643"/>
    </source>
</evidence>
<evidence type="ECO:0000256" key="8">
    <source>
        <dbReference type="ARBA" id="ARBA00022741"/>
    </source>
</evidence>
<accession>A0A1F6G9W8</accession>
<evidence type="ECO:0000256" key="15">
    <source>
        <dbReference type="PIRNR" id="PIRNR004491"/>
    </source>
</evidence>
<comment type="catalytic activity">
    <reaction evidence="13 15">
        <text>riboflavin + ATP = FMN + ADP + H(+)</text>
        <dbReference type="Rhea" id="RHEA:14357"/>
        <dbReference type="ChEBI" id="CHEBI:15378"/>
        <dbReference type="ChEBI" id="CHEBI:30616"/>
        <dbReference type="ChEBI" id="CHEBI:57986"/>
        <dbReference type="ChEBI" id="CHEBI:58210"/>
        <dbReference type="ChEBI" id="CHEBI:456216"/>
        <dbReference type="EC" id="2.7.1.26"/>
    </reaction>
</comment>
<dbReference type="UniPathway" id="UPA00277">
    <property type="reaction ID" value="UER00407"/>
</dbReference>
<evidence type="ECO:0000256" key="6">
    <source>
        <dbReference type="ARBA" id="ARBA00022679"/>
    </source>
</evidence>
<organism evidence="17 18">
    <name type="scientific">Candidatus Lambdaproteobacteria bacterium RIFOXYD2_FULL_50_16</name>
    <dbReference type="NCBI Taxonomy" id="1817772"/>
    <lineage>
        <taxon>Bacteria</taxon>
        <taxon>Pseudomonadati</taxon>
        <taxon>Pseudomonadota</taxon>
        <taxon>Candidatus Lambdaproteobacteria</taxon>
    </lineage>
</organism>
<keyword evidence="7 15" id="KW-0548">Nucleotidyltransferase</keyword>
<evidence type="ECO:0000256" key="11">
    <source>
        <dbReference type="ARBA" id="ARBA00022840"/>
    </source>
</evidence>
<dbReference type="InterPro" id="IPR014729">
    <property type="entry name" value="Rossmann-like_a/b/a_fold"/>
</dbReference>
<keyword evidence="11 15" id="KW-0067">ATP-binding</keyword>
<dbReference type="GO" id="GO:0003919">
    <property type="term" value="F:FMN adenylyltransferase activity"/>
    <property type="evidence" value="ECO:0007669"/>
    <property type="project" value="UniProtKB-UniRule"/>
</dbReference>
<evidence type="ECO:0000256" key="9">
    <source>
        <dbReference type="ARBA" id="ARBA00022777"/>
    </source>
</evidence>
<keyword evidence="12" id="KW-0511">Multifunctional enzyme</keyword>
<dbReference type="SUPFAM" id="SSF82114">
    <property type="entry name" value="Riboflavin kinase-like"/>
    <property type="match status" value="1"/>
</dbReference>
<dbReference type="PIRSF" id="PIRSF004491">
    <property type="entry name" value="FAD_Synth"/>
    <property type="match status" value="1"/>
</dbReference>
<dbReference type="Gene3D" id="3.40.50.620">
    <property type="entry name" value="HUPs"/>
    <property type="match status" value="1"/>
</dbReference>
<comment type="pathway">
    <text evidence="2 15">Cofactor biosynthesis; FAD biosynthesis; FAD from FMN: step 1/1.</text>
</comment>
<dbReference type="CDD" id="cd02064">
    <property type="entry name" value="FAD_synthetase_N"/>
    <property type="match status" value="1"/>
</dbReference>
<dbReference type="InterPro" id="IPR023465">
    <property type="entry name" value="Riboflavin_kinase_dom_sf"/>
</dbReference>
<evidence type="ECO:0000313" key="17">
    <source>
        <dbReference type="EMBL" id="OGG94907.1"/>
    </source>
</evidence>
<evidence type="ECO:0000256" key="3">
    <source>
        <dbReference type="ARBA" id="ARBA00005201"/>
    </source>
</evidence>
<sequence>MDLIHKPFTTKDLGGPWAILVGNFDGFHLGHQTLARRLLAQREHFGAKAALLTFEPHPKQVLQPEVPFYQIYPDQAKWRFMEEAGLDACLIAPFTHRFASLSPAEFLSRLFSYLTIKKILVGYDFNFGKGRSGSAEVMAAECEARGVEFEELGPIKEDGVTVSSTMIRRLLFEGDFDGAARFLGRPWAIEGRIEQGHQKGRELGFPTINLPSSILLPLKTGVYVAEVMIEGVCYKGVCNVGYKPTFEGEGLITEAFIFDFNQDAYGKWAQVFPKAFLRPEAKFESLNQLQGQIAKDVEKARVYWGL</sequence>
<reference evidence="17 18" key="1">
    <citation type="journal article" date="2016" name="Nat. Commun.">
        <title>Thousands of microbial genomes shed light on interconnected biogeochemical processes in an aquifer system.</title>
        <authorList>
            <person name="Anantharaman K."/>
            <person name="Brown C.T."/>
            <person name="Hug L.A."/>
            <person name="Sharon I."/>
            <person name="Castelle C.J."/>
            <person name="Probst A.J."/>
            <person name="Thomas B.C."/>
            <person name="Singh A."/>
            <person name="Wilkins M.J."/>
            <person name="Karaoz U."/>
            <person name="Brodie E.L."/>
            <person name="Williams K.H."/>
            <person name="Hubbard S.S."/>
            <person name="Banfield J.F."/>
        </authorList>
    </citation>
    <scope>NUCLEOTIDE SEQUENCE [LARGE SCALE GENOMIC DNA]</scope>
</reference>
<evidence type="ECO:0000313" key="18">
    <source>
        <dbReference type="Proteomes" id="UP000178449"/>
    </source>
</evidence>
<feature type="domain" description="Riboflavin kinase" evidence="16">
    <location>
        <begin position="182"/>
        <end position="305"/>
    </location>
</feature>
<dbReference type="PANTHER" id="PTHR22749:SF6">
    <property type="entry name" value="RIBOFLAVIN KINASE"/>
    <property type="match status" value="1"/>
</dbReference>
<evidence type="ECO:0000256" key="13">
    <source>
        <dbReference type="ARBA" id="ARBA00047880"/>
    </source>
</evidence>
<comment type="catalytic activity">
    <reaction evidence="14 15">
        <text>FMN + ATP + H(+) = FAD + diphosphate</text>
        <dbReference type="Rhea" id="RHEA:17237"/>
        <dbReference type="ChEBI" id="CHEBI:15378"/>
        <dbReference type="ChEBI" id="CHEBI:30616"/>
        <dbReference type="ChEBI" id="CHEBI:33019"/>
        <dbReference type="ChEBI" id="CHEBI:57692"/>
        <dbReference type="ChEBI" id="CHEBI:58210"/>
        <dbReference type="EC" id="2.7.7.2"/>
    </reaction>
</comment>
<dbReference type="InterPro" id="IPR023468">
    <property type="entry name" value="Riboflavin_kinase"/>
</dbReference>
<evidence type="ECO:0000256" key="14">
    <source>
        <dbReference type="ARBA" id="ARBA00049494"/>
    </source>
</evidence>
<dbReference type="EC" id="2.7.7.2" evidence="15"/>
<dbReference type="InterPro" id="IPR015864">
    <property type="entry name" value="FAD_synthase"/>
</dbReference>
<proteinExistence type="inferred from homology"/>
<comment type="caution">
    <text evidence="17">The sequence shown here is derived from an EMBL/GenBank/DDBJ whole genome shotgun (WGS) entry which is preliminary data.</text>
</comment>
<dbReference type="GO" id="GO:0009398">
    <property type="term" value="P:FMN biosynthetic process"/>
    <property type="evidence" value="ECO:0007669"/>
    <property type="project" value="UniProtKB-UniRule"/>
</dbReference>
<evidence type="ECO:0000256" key="12">
    <source>
        <dbReference type="ARBA" id="ARBA00023268"/>
    </source>
</evidence>
<comment type="function">
    <text evidence="1">Catalyzes the phosphorylation of riboflavin to FMN followed by the adenylation of FMN to FAD.</text>
</comment>
<protein>
    <recommendedName>
        <fullName evidence="15">Riboflavin biosynthesis protein</fullName>
    </recommendedName>
    <domain>
        <recommendedName>
            <fullName evidence="15">Riboflavin kinase</fullName>
            <ecNumber evidence="15">2.7.1.26</ecNumber>
        </recommendedName>
        <alternativeName>
            <fullName evidence="15">Flavokinase</fullName>
        </alternativeName>
    </domain>
    <domain>
        <recommendedName>
            <fullName evidence="15">FMN adenylyltransferase</fullName>
            <ecNumber evidence="15">2.7.7.2</ecNumber>
        </recommendedName>
        <alternativeName>
            <fullName evidence="15">FAD pyrophosphorylase</fullName>
        </alternativeName>
        <alternativeName>
            <fullName evidence="15">FAD synthase</fullName>
        </alternativeName>
    </domain>
</protein>
<dbReference type="GO" id="GO:0005524">
    <property type="term" value="F:ATP binding"/>
    <property type="evidence" value="ECO:0007669"/>
    <property type="project" value="UniProtKB-UniRule"/>
</dbReference>
<dbReference type="STRING" id="1817772.A2527_10035"/>
<evidence type="ECO:0000259" key="16">
    <source>
        <dbReference type="SMART" id="SM00904"/>
    </source>
</evidence>
<evidence type="ECO:0000256" key="4">
    <source>
        <dbReference type="ARBA" id="ARBA00022630"/>
    </source>
</evidence>
<comment type="similarity">
    <text evidence="15">Belongs to the ribF family.</text>
</comment>
<dbReference type="UniPathway" id="UPA00276">
    <property type="reaction ID" value="UER00406"/>
</dbReference>
<evidence type="ECO:0000256" key="2">
    <source>
        <dbReference type="ARBA" id="ARBA00004726"/>
    </source>
</evidence>
<evidence type="ECO:0000256" key="1">
    <source>
        <dbReference type="ARBA" id="ARBA00002121"/>
    </source>
</evidence>
<evidence type="ECO:0000256" key="7">
    <source>
        <dbReference type="ARBA" id="ARBA00022695"/>
    </source>
</evidence>
<dbReference type="NCBIfam" id="TIGR00083">
    <property type="entry name" value="ribF"/>
    <property type="match status" value="1"/>
</dbReference>
<dbReference type="NCBIfam" id="NF004162">
    <property type="entry name" value="PRK05627.1-5"/>
    <property type="match status" value="1"/>
</dbReference>
<dbReference type="GO" id="GO:0008531">
    <property type="term" value="F:riboflavin kinase activity"/>
    <property type="evidence" value="ECO:0007669"/>
    <property type="project" value="UniProtKB-UniRule"/>
</dbReference>
<dbReference type="EC" id="2.7.1.26" evidence="15"/>
<dbReference type="Pfam" id="PF01687">
    <property type="entry name" value="Flavokinase"/>
    <property type="match status" value="1"/>
</dbReference>